<keyword evidence="5" id="KW-1185">Reference proteome</keyword>
<organism evidence="4 5">
    <name type="scientific">Catenaria anguillulae PL171</name>
    <dbReference type="NCBI Taxonomy" id="765915"/>
    <lineage>
        <taxon>Eukaryota</taxon>
        <taxon>Fungi</taxon>
        <taxon>Fungi incertae sedis</taxon>
        <taxon>Blastocladiomycota</taxon>
        <taxon>Blastocladiomycetes</taxon>
        <taxon>Blastocladiales</taxon>
        <taxon>Catenariaceae</taxon>
        <taxon>Catenaria</taxon>
    </lineage>
</organism>
<protein>
    <submittedName>
        <fullName evidence="4">Splicing factor, Prp19-binding domain-domain-containing protein</fullName>
    </submittedName>
</protein>
<dbReference type="PANTHER" id="PTHR15327">
    <property type="entry name" value="MICROFIBRIL-ASSOCIATED PROTEIN"/>
    <property type="match status" value="1"/>
</dbReference>
<sequence length="523" mass="56595">MNLRRHNHISPSAVPPQPSSPPVTHMSKIAAVPSLNKKGDTILQPVKVQRYRRGQAPVGASYTRSDDDDDSDDSDNDSDGGVHDDNGITGPTAADDDQHGLAVGRGPKSLAVSRTLGFASSTSATGHAPRKAYVAIDVTSASASATAANAAAAAASDPRLRRLAALAAASAGNQRRRARTTSSGSSGSESSEDDKKPGEGRAARGAATLEAQAERRLLLQQKLLEAEAEEGGRMKGGKAVGEDLGGSGSGSGSEEESSEESSSEDEEEEAPAPAMRIKPKFVPKFQRKTVPDTATQLHESTTHPSATTSAARRAESRALVQSEIQRAQTELAEHALAISAVDDTDDLDPAAEYAAWRERELARLRRALEQRRAHEAELAELERRRNLTPEERALEAERVAREREQAQQAKPKVKFMQKYYHKGAFYMGDEAVGKKDARGVLQRDATEARPDHFNYEVVPEVMQRKNFGLAGQTKWTHLAKEDTSNKRDAGWFKDKKVVERMERKRGGMGDVDGGLARKRNRGD</sequence>
<dbReference type="AlphaFoldDB" id="A0A1Y2I1G7"/>
<feature type="compositionally biased region" description="Basic residues" evidence="2">
    <location>
        <begin position="277"/>
        <end position="287"/>
    </location>
</feature>
<evidence type="ECO:0000256" key="2">
    <source>
        <dbReference type="SAM" id="MobiDB-lite"/>
    </source>
</evidence>
<dbReference type="Pfam" id="PF06991">
    <property type="entry name" value="MFAP1"/>
    <property type="match status" value="1"/>
</dbReference>
<feature type="region of interest" description="Disordered" evidence="2">
    <location>
        <begin position="166"/>
        <end position="213"/>
    </location>
</feature>
<dbReference type="STRING" id="765915.A0A1Y2I1G7"/>
<accession>A0A1Y2I1G7</accession>
<reference evidence="4 5" key="1">
    <citation type="submission" date="2016-07" db="EMBL/GenBank/DDBJ databases">
        <title>Pervasive Adenine N6-methylation of Active Genes in Fungi.</title>
        <authorList>
            <consortium name="DOE Joint Genome Institute"/>
            <person name="Mondo S.J."/>
            <person name="Dannebaum R.O."/>
            <person name="Kuo R.C."/>
            <person name="Labutti K."/>
            <person name="Haridas S."/>
            <person name="Kuo A."/>
            <person name="Salamov A."/>
            <person name="Ahrendt S.R."/>
            <person name="Lipzen A."/>
            <person name="Sullivan W."/>
            <person name="Andreopoulos W.B."/>
            <person name="Clum A."/>
            <person name="Lindquist E."/>
            <person name="Daum C."/>
            <person name="Ramamoorthy G.K."/>
            <person name="Gryganskyi A."/>
            <person name="Culley D."/>
            <person name="Magnuson J.K."/>
            <person name="James T.Y."/>
            <person name="O'Malley M.A."/>
            <person name="Stajich J.E."/>
            <person name="Spatafora J.W."/>
            <person name="Visel A."/>
            <person name="Grigoriev I.V."/>
        </authorList>
    </citation>
    <scope>NUCLEOTIDE SEQUENCE [LARGE SCALE GENOMIC DNA]</scope>
    <source>
        <strain evidence="4 5">PL171</strain>
    </source>
</reference>
<name>A0A1Y2I1G7_9FUNG</name>
<feature type="compositionally biased region" description="Acidic residues" evidence="2">
    <location>
        <begin position="253"/>
        <end position="270"/>
    </location>
</feature>
<evidence type="ECO:0000313" key="5">
    <source>
        <dbReference type="Proteomes" id="UP000193411"/>
    </source>
</evidence>
<dbReference type="Proteomes" id="UP000193411">
    <property type="component" value="Unassembled WGS sequence"/>
</dbReference>
<dbReference type="InterPro" id="IPR033194">
    <property type="entry name" value="MFAP1"/>
</dbReference>
<comment type="caution">
    <text evidence="4">The sequence shown here is derived from an EMBL/GenBank/DDBJ whole genome shotgun (WGS) entry which is preliminary data.</text>
</comment>
<feature type="coiled-coil region" evidence="1">
    <location>
        <begin position="357"/>
        <end position="384"/>
    </location>
</feature>
<gene>
    <name evidence="4" type="ORF">BCR44DRAFT_1099008</name>
</gene>
<dbReference type="OrthoDB" id="1111734at2759"/>
<feature type="region of interest" description="Disordered" evidence="2">
    <location>
        <begin position="228"/>
        <end position="320"/>
    </location>
</feature>
<evidence type="ECO:0000259" key="3">
    <source>
        <dbReference type="Pfam" id="PF06991"/>
    </source>
</evidence>
<feature type="compositionally biased region" description="Basic and acidic residues" evidence="2">
    <location>
        <begin position="193"/>
        <end position="202"/>
    </location>
</feature>
<feature type="compositionally biased region" description="Low complexity" evidence="2">
    <location>
        <begin position="298"/>
        <end position="311"/>
    </location>
</feature>
<dbReference type="InterPro" id="IPR009730">
    <property type="entry name" value="MFAP1_C"/>
</dbReference>
<feature type="compositionally biased region" description="Acidic residues" evidence="2">
    <location>
        <begin position="66"/>
        <end position="78"/>
    </location>
</feature>
<proteinExistence type="predicted"/>
<feature type="region of interest" description="Disordered" evidence="2">
    <location>
        <begin position="503"/>
        <end position="523"/>
    </location>
</feature>
<feature type="region of interest" description="Disordered" evidence="2">
    <location>
        <begin position="1"/>
        <end position="106"/>
    </location>
</feature>
<evidence type="ECO:0000256" key="1">
    <source>
        <dbReference type="SAM" id="Coils"/>
    </source>
</evidence>
<keyword evidence="1" id="KW-0175">Coiled coil</keyword>
<dbReference type="EMBL" id="MCFL01000002">
    <property type="protein sequence ID" value="ORZ40710.1"/>
    <property type="molecule type" value="Genomic_DNA"/>
</dbReference>
<evidence type="ECO:0000313" key="4">
    <source>
        <dbReference type="EMBL" id="ORZ40710.1"/>
    </source>
</evidence>
<feature type="domain" description="Micro-fibrillar-associated protein 1 C-terminal" evidence="3">
    <location>
        <begin position="266"/>
        <end position="483"/>
    </location>
</feature>